<keyword evidence="3" id="KW-0808">Transferase</keyword>
<dbReference type="GO" id="GO:0008194">
    <property type="term" value="F:UDP-glycosyltransferase activity"/>
    <property type="evidence" value="ECO:0007669"/>
    <property type="project" value="InterPro"/>
</dbReference>
<feature type="non-terminal residue" evidence="4">
    <location>
        <position position="163"/>
    </location>
</feature>
<evidence type="ECO:0000256" key="2">
    <source>
        <dbReference type="ARBA" id="ARBA00022676"/>
    </source>
</evidence>
<dbReference type="AlphaFoldDB" id="A0A482VKD4"/>
<dbReference type="EMBL" id="QDEB01092293">
    <property type="protein sequence ID" value="RZC33076.1"/>
    <property type="molecule type" value="Genomic_DNA"/>
</dbReference>
<dbReference type="PANTHER" id="PTHR48043:SF114">
    <property type="entry name" value="IP04436P-RELATED"/>
    <property type="match status" value="1"/>
</dbReference>
<reference evidence="4 5" key="1">
    <citation type="submission" date="2017-03" db="EMBL/GenBank/DDBJ databases">
        <title>Genome of the blue death feigning beetle - Asbolus verrucosus.</title>
        <authorList>
            <person name="Rider S.D."/>
        </authorList>
    </citation>
    <scope>NUCLEOTIDE SEQUENCE [LARGE SCALE GENOMIC DNA]</scope>
    <source>
        <strain evidence="4">Butters</strain>
        <tissue evidence="4">Head and leg muscle</tissue>
    </source>
</reference>
<proteinExistence type="inferred from homology"/>
<evidence type="ECO:0000313" key="5">
    <source>
        <dbReference type="Proteomes" id="UP000292052"/>
    </source>
</evidence>
<gene>
    <name evidence="4" type="ORF">BDFB_013481</name>
</gene>
<comment type="caution">
    <text evidence="4">The sequence shown here is derived from an EMBL/GenBank/DDBJ whole genome shotgun (WGS) entry which is preliminary data.</text>
</comment>
<evidence type="ECO:0000313" key="4">
    <source>
        <dbReference type="EMBL" id="RZC33076.1"/>
    </source>
</evidence>
<keyword evidence="2" id="KW-0328">Glycosyltransferase</keyword>
<dbReference type="STRING" id="1661398.A0A482VKD4"/>
<dbReference type="Pfam" id="PF00201">
    <property type="entry name" value="UDPGT"/>
    <property type="match status" value="1"/>
</dbReference>
<organism evidence="4 5">
    <name type="scientific">Asbolus verrucosus</name>
    <name type="common">Desert ironclad beetle</name>
    <dbReference type="NCBI Taxonomy" id="1661398"/>
    <lineage>
        <taxon>Eukaryota</taxon>
        <taxon>Metazoa</taxon>
        <taxon>Ecdysozoa</taxon>
        <taxon>Arthropoda</taxon>
        <taxon>Hexapoda</taxon>
        <taxon>Insecta</taxon>
        <taxon>Pterygota</taxon>
        <taxon>Neoptera</taxon>
        <taxon>Endopterygota</taxon>
        <taxon>Coleoptera</taxon>
        <taxon>Polyphaga</taxon>
        <taxon>Cucujiformia</taxon>
        <taxon>Tenebrionidae</taxon>
        <taxon>Pimeliinae</taxon>
        <taxon>Asbolus</taxon>
    </lineage>
</organism>
<evidence type="ECO:0000256" key="3">
    <source>
        <dbReference type="ARBA" id="ARBA00022679"/>
    </source>
</evidence>
<protein>
    <submittedName>
        <fullName evidence="4">UDPGT domain containing protein</fullName>
    </submittedName>
</protein>
<accession>A0A482VKD4</accession>
<dbReference type="InterPro" id="IPR050271">
    <property type="entry name" value="UDP-glycosyltransferase"/>
</dbReference>
<dbReference type="OrthoDB" id="5835829at2759"/>
<sequence length="163" mass="19226">MPYWLIWELELAIDETFDIVIMEFFNTDCFVPFAHKFKAHLIGLSSCTIMHWTNERFANIYNPSYIPINHMDYSDRLGFFERVENTILGVIHEILFNYILRYNDERIARMYFKENFPPLTHIIHNASLFLVNTHSSLNLPKPQVPAVVDIGGVHIEEIKKLPQ</sequence>
<keyword evidence="5" id="KW-1185">Reference proteome</keyword>
<name>A0A482VKD4_ASBVE</name>
<evidence type="ECO:0000256" key="1">
    <source>
        <dbReference type="ARBA" id="ARBA00009995"/>
    </source>
</evidence>
<dbReference type="InterPro" id="IPR002213">
    <property type="entry name" value="UDP_glucos_trans"/>
</dbReference>
<dbReference type="SUPFAM" id="SSF53756">
    <property type="entry name" value="UDP-Glycosyltransferase/glycogen phosphorylase"/>
    <property type="match status" value="1"/>
</dbReference>
<comment type="similarity">
    <text evidence="1">Belongs to the UDP-glycosyltransferase family.</text>
</comment>
<dbReference type="PANTHER" id="PTHR48043">
    <property type="entry name" value="EG:EG0003.4 PROTEIN-RELATED"/>
    <property type="match status" value="1"/>
</dbReference>
<dbReference type="Proteomes" id="UP000292052">
    <property type="component" value="Unassembled WGS sequence"/>
</dbReference>